<comment type="caution">
    <text evidence="2">The sequence shown here is derived from an EMBL/GenBank/DDBJ whole genome shotgun (WGS) entry which is preliminary data.</text>
</comment>
<dbReference type="Gene3D" id="1.20.120.690">
    <property type="entry name" value="RDM1 protein domain"/>
    <property type="match status" value="1"/>
</dbReference>
<evidence type="ECO:0000256" key="1">
    <source>
        <dbReference type="SAM" id="MobiDB-lite"/>
    </source>
</evidence>
<dbReference type="Proteomes" id="UP001141552">
    <property type="component" value="Unassembled WGS sequence"/>
</dbReference>
<sequence length="210" mass="23480">MKRKLPWSDAHHDYDCESSHDSSSSGGEIEDPVPSPHPSTSDAMLEDVGAFGDAHNLNSHKVTTGAAVDKSAEEISPEGMLLKRAEMYQEYMKGIPIPVRRGSVILFSSWTGLGKSLKQLYGQPLHYLTNVLLKQWDQQRIGSENEHVALDFIIHPVKAEATIWLIEELHRISPSPHQLAKFWQSDPMYYAHIDSIPQSDDGDVQLPALD</sequence>
<evidence type="ECO:0000313" key="3">
    <source>
        <dbReference type="Proteomes" id="UP001141552"/>
    </source>
</evidence>
<dbReference type="PANTHER" id="PTHR36366">
    <property type="entry name" value="PROTEIN RDM1"/>
    <property type="match status" value="1"/>
</dbReference>
<dbReference type="GO" id="GO:0080188">
    <property type="term" value="P:gene silencing by siRNA-directed DNA methylation"/>
    <property type="evidence" value="ECO:0007669"/>
    <property type="project" value="InterPro"/>
</dbReference>
<organism evidence="2 3">
    <name type="scientific">Turnera subulata</name>
    <dbReference type="NCBI Taxonomy" id="218843"/>
    <lineage>
        <taxon>Eukaryota</taxon>
        <taxon>Viridiplantae</taxon>
        <taxon>Streptophyta</taxon>
        <taxon>Embryophyta</taxon>
        <taxon>Tracheophyta</taxon>
        <taxon>Spermatophyta</taxon>
        <taxon>Magnoliopsida</taxon>
        <taxon>eudicotyledons</taxon>
        <taxon>Gunneridae</taxon>
        <taxon>Pentapetalae</taxon>
        <taxon>rosids</taxon>
        <taxon>fabids</taxon>
        <taxon>Malpighiales</taxon>
        <taxon>Passifloraceae</taxon>
        <taxon>Turnera</taxon>
    </lineage>
</organism>
<dbReference type="GO" id="GO:0000419">
    <property type="term" value="C:RNA polymerase V complex"/>
    <property type="evidence" value="ECO:0007669"/>
    <property type="project" value="TreeGrafter"/>
</dbReference>
<evidence type="ECO:0000313" key="2">
    <source>
        <dbReference type="EMBL" id="KAJ4837331.1"/>
    </source>
</evidence>
<gene>
    <name evidence="2" type="primary">RDM1</name>
    <name evidence="2" type="ORF">Tsubulata_040304</name>
</gene>
<keyword evidence="3" id="KW-1185">Reference proteome</keyword>
<dbReference type="InterPro" id="IPR015270">
    <property type="entry name" value="RDM1_plant"/>
</dbReference>
<dbReference type="EMBL" id="JAKUCV010003868">
    <property type="protein sequence ID" value="KAJ4837331.1"/>
    <property type="molecule type" value="Genomic_DNA"/>
</dbReference>
<reference evidence="2" key="2">
    <citation type="journal article" date="2023" name="Plants (Basel)">
        <title>Annotation of the Turnera subulata (Passifloraceae) Draft Genome Reveals the S-Locus Evolved after the Divergence of Turneroideae from Passifloroideae in a Stepwise Manner.</title>
        <authorList>
            <person name="Henning P.M."/>
            <person name="Roalson E.H."/>
            <person name="Mir W."/>
            <person name="McCubbin A.G."/>
            <person name="Shore J.S."/>
        </authorList>
    </citation>
    <scope>NUCLEOTIDE SEQUENCE</scope>
    <source>
        <strain evidence="2">F60SS</strain>
    </source>
</reference>
<accession>A0A9Q0JC82</accession>
<dbReference type="InterPro" id="IPR036319">
    <property type="entry name" value="RDM1_sf"/>
</dbReference>
<reference evidence="2" key="1">
    <citation type="submission" date="2022-02" db="EMBL/GenBank/DDBJ databases">
        <authorList>
            <person name="Henning P.M."/>
            <person name="McCubbin A.G."/>
            <person name="Shore J.S."/>
        </authorList>
    </citation>
    <scope>NUCLEOTIDE SEQUENCE</scope>
    <source>
        <strain evidence="2">F60SS</strain>
        <tissue evidence="2">Leaves</tissue>
    </source>
</reference>
<dbReference type="PANTHER" id="PTHR36366:SF1">
    <property type="entry name" value="PROTEIN RDM1"/>
    <property type="match status" value="1"/>
</dbReference>
<name>A0A9Q0JC82_9ROSI</name>
<feature type="compositionally biased region" description="Basic and acidic residues" evidence="1">
    <location>
        <begin position="9"/>
        <end position="20"/>
    </location>
</feature>
<dbReference type="OrthoDB" id="1906229at2759"/>
<proteinExistence type="predicted"/>
<protein>
    <submittedName>
        <fullName evidence="2">Protein rdm1</fullName>
    </submittedName>
</protein>
<feature type="region of interest" description="Disordered" evidence="1">
    <location>
        <begin position="1"/>
        <end position="44"/>
    </location>
</feature>
<dbReference type="AlphaFoldDB" id="A0A9Q0JC82"/>
<dbReference type="Pfam" id="PF09187">
    <property type="entry name" value="RdDM_RDM1"/>
    <property type="match status" value="1"/>
</dbReference>
<dbReference type="SUPFAM" id="SSF109920">
    <property type="entry name" value="Hypothetical protein At3g22680"/>
    <property type="match status" value="1"/>
</dbReference>